<evidence type="ECO:0000259" key="5">
    <source>
        <dbReference type="Pfam" id="PF01951"/>
    </source>
</evidence>
<protein>
    <submittedName>
        <fullName evidence="6">Archease</fullName>
    </submittedName>
</protein>
<evidence type="ECO:0000313" key="6">
    <source>
        <dbReference type="EMBL" id="MCX2819873.1"/>
    </source>
</evidence>
<evidence type="ECO:0000256" key="3">
    <source>
        <dbReference type="ARBA" id="ARBA00022723"/>
    </source>
</evidence>
<evidence type="ECO:0000256" key="1">
    <source>
        <dbReference type="ARBA" id="ARBA00007963"/>
    </source>
</evidence>
<reference evidence="6" key="1">
    <citation type="submission" date="2022-09" db="EMBL/GenBank/DDBJ databases">
        <title>Haloadaptaus new haloarchaeum isolated from saline soil.</title>
        <authorList>
            <person name="Duran-Viseras A."/>
            <person name="Sanchez-Porro C."/>
            <person name="Ventosa A."/>
        </authorList>
    </citation>
    <scope>NUCLEOTIDE SEQUENCE</scope>
    <source>
        <strain evidence="6">F3-133</strain>
    </source>
</reference>
<dbReference type="InterPro" id="IPR036820">
    <property type="entry name" value="Archease_dom_sf"/>
</dbReference>
<evidence type="ECO:0000313" key="7">
    <source>
        <dbReference type="Proteomes" id="UP001149411"/>
    </source>
</evidence>
<feature type="domain" description="Archease" evidence="5">
    <location>
        <begin position="3"/>
        <end position="135"/>
    </location>
</feature>
<dbReference type="InterPro" id="IPR023572">
    <property type="entry name" value="Archease_dom"/>
</dbReference>
<dbReference type="GO" id="GO:0046872">
    <property type="term" value="F:metal ion binding"/>
    <property type="evidence" value="ECO:0007669"/>
    <property type="project" value="UniProtKB-KW"/>
</dbReference>
<accession>A0A9Q4C5K6</accession>
<keyword evidence="2" id="KW-0819">tRNA processing</keyword>
<dbReference type="Gene3D" id="3.55.10.10">
    <property type="entry name" value="Archease domain"/>
    <property type="match status" value="1"/>
</dbReference>
<evidence type="ECO:0000256" key="4">
    <source>
        <dbReference type="ARBA" id="ARBA00022837"/>
    </source>
</evidence>
<name>A0A9Q4C5K6_9EURY</name>
<keyword evidence="4" id="KW-0106">Calcium</keyword>
<dbReference type="PANTHER" id="PTHR12682:SF11">
    <property type="entry name" value="PROTEIN ARCHEASE"/>
    <property type="match status" value="1"/>
</dbReference>
<dbReference type="InterPro" id="IPR002804">
    <property type="entry name" value="Archease"/>
</dbReference>
<dbReference type="PANTHER" id="PTHR12682">
    <property type="entry name" value="ARCHEASE"/>
    <property type="match status" value="1"/>
</dbReference>
<proteinExistence type="inferred from homology"/>
<sequence length="135" mass="14426">MSYEVLGHTADAKLRATGATLAEALEYATRGFAEVVGADGLEPTDEVRVEVETPGEDVEALLFDYLARLIYVQDVEGVAVVDAEVESTAEPPRVEATLSVAPVRGGLLDIKAPTYNEMVVETDDGSWTVEAVLDI</sequence>
<comment type="caution">
    <text evidence="6">The sequence shown here is derived from an EMBL/GenBank/DDBJ whole genome shotgun (WGS) entry which is preliminary data.</text>
</comment>
<gene>
    <name evidence="6" type="ORF">EGH25_10975</name>
</gene>
<evidence type="ECO:0000256" key="2">
    <source>
        <dbReference type="ARBA" id="ARBA00022694"/>
    </source>
</evidence>
<dbReference type="RefSeq" id="WP_266088522.1">
    <property type="nucleotide sequence ID" value="NZ_RKLV01000013.1"/>
</dbReference>
<organism evidence="6 7">
    <name type="scientific">Halorutilus salinus</name>
    <dbReference type="NCBI Taxonomy" id="2487751"/>
    <lineage>
        <taxon>Archaea</taxon>
        <taxon>Methanobacteriati</taxon>
        <taxon>Methanobacteriota</taxon>
        <taxon>Stenosarchaea group</taxon>
        <taxon>Halobacteria</taxon>
        <taxon>Halorutilales</taxon>
        <taxon>Halorutilaceae</taxon>
        <taxon>Halorutilus</taxon>
    </lineage>
</organism>
<dbReference type="Proteomes" id="UP001149411">
    <property type="component" value="Unassembled WGS sequence"/>
</dbReference>
<keyword evidence="7" id="KW-1185">Reference proteome</keyword>
<dbReference type="Pfam" id="PF01951">
    <property type="entry name" value="Archease"/>
    <property type="match status" value="1"/>
</dbReference>
<dbReference type="AlphaFoldDB" id="A0A9Q4C5K6"/>
<dbReference type="EMBL" id="RKLV01000013">
    <property type="protein sequence ID" value="MCX2819873.1"/>
    <property type="molecule type" value="Genomic_DNA"/>
</dbReference>
<comment type="similarity">
    <text evidence="1">Belongs to the archease family.</text>
</comment>
<dbReference type="SUPFAM" id="SSF69819">
    <property type="entry name" value="MTH1598-like"/>
    <property type="match status" value="1"/>
</dbReference>
<dbReference type="GO" id="GO:0008033">
    <property type="term" value="P:tRNA processing"/>
    <property type="evidence" value="ECO:0007669"/>
    <property type="project" value="UniProtKB-KW"/>
</dbReference>
<keyword evidence="3" id="KW-0479">Metal-binding</keyword>